<dbReference type="PROSITE" id="PS50157">
    <property type="entry name" value="ZINC_FINGER_C2H2_2"/>
    <property type="match status" value="1"/>
</dbReference>
<evidence type="ECO:0000313" key="4">
    <source>
        <dbReference type="EMBL" id="RPA70531.1"/>
    </source>
</evidence>
<feature type="compositionally biased region" description="Basic and acidic residues" evidence="2">
    <location>
        <begin position="141"/>
        <end position="153"/>
    </location>
</feature>
<protein>
    <recommendedName>
        <fullName evidence="3">C2H2-type domain-containing protein</fullName>
    </recommendedName>
</protein>
<feature type="region of interest" description="Disordered" evidence="2">
    <location>
        <begin position="123"/>
        <end position="153"/>
    </location>
</feature>
<dbReference type="EMBL" id="ML120297">
    <property type="protein sequence ID" value="RPA70531.1"/>
    <property type="molecule type" value="Genomic_DNA"/>
</dbReference>
<dbReference type="AlphaFoldDB" id="A0A3N4HDE9"/>
<evidence type="ECO:0000256" key="2">
    <source>
        <dbReference type="SAM" id="MobiDB-lite"/>
    </source>
</evidence>
<dbReference type="InterPro" id="IPR013087">
    <property type="entry name" value="Znf_C2H2_type"/>
</dbReference>
<reference evidence="4 5" key="1">
    <citation type="journal article" date="2018" name="Nat. Ecol. Evol.">
        <title>Pezizomycetes genomes reveal the molecular basis of ectomycorrhizal truffle lifestyle.</title>
        <authorList>
            <person name="Murat C."/>
            <person name="Payen T."/>
            <person name="Noel B."/>
            <person name="Kuo A."/>
            <person name="Morin E."/>
            <person name="Chen J."/>
            <person name="Kohler A."/>
            <person name="Krizsan K."/>
            <person name="Balestrini R."/>
            <person name="Da Silva C."/>
            <person name="Montanini B."/>
            <person name="Hainaut M."/>
            <person name="Levati E."/>
            <person name="Barry K.W."/>
            <person name="Belfiori B."/>
            <person name="Cichocki N."/>
            <person name="Clum A."/>
            <person name="Dockter R.B."/>
            <person name="Fauchery L."/>
            <person name="Guy J."/>
            <person name="Iotti M."/>
            <person name="Le Tacon F."/>
            <person name="Lindquist E.A."/>
            <person name="Lipzen A."/>
            <person name="Malagnac F."/>
            <person name="Mello A."/>
            <person name="Molinier V."/>
            <person name="Miyauchi S."/>
            <person name="Poulain J."/>
            <person name="Riccioni C."/>
            <person name="Rubini A."/>
            <person name="Sitrit Y."/>
            <person name="Splivallo R."/>
            <person name="Traeger S."/>
            <person name="Wang M."/>
            <person name="Zifcakova L."/>
            <person name="Wipf D."/>
            <person name="Zambonelli A."/>
            <person name="Paolocci F."/>
            <person name="Nowrousian M."/>
            <person name="Ottonello S."/>
            <person name="Baldrian P."/>
            <person name="Spatafora J.W."/>
            <person name="Henrissat B."/>
            <person name="Nagy L.G."/>
            <person name="Aury J.M."/>
            <person name="Wincker P."/>
            <person name="Grigoriev I.V."/>
            <person name="Bonfante P."/>
            <person name="Martin F.M."/>
        </authorList>
    </citation>
    <scope>NUCLEOTIDE SEQUENCE [LARGE SCALE GENOMIC DNA]</scope>
    <source>
        <strain evidence="4 5">RN42</strain>
    </source>
</reference>
<dbReference type="GO" id="GO:0008270">
    <property type="term" value="F:zinc ion binding"/>
    <property type="evidence" value="ECO:0007669"/>
    <property type="project" value="UniProtKB-KW"/>
</dbReference>
<dbReference type="PROSITE" id="PS00028">
    <property type="entry name" value="ZINC_FINGER_C2H2_1"/>
    <property type="match status" value="1"/>
</dbReference>
<sequence length="349" mass="40780">MTQQIMSSSGEEVDLDRQETVDFANEYLRDAYDLFLEKTIDDEYRCKECRKSYRRPNRILAHYEKQHFMRLQGIVQHRQIELDNGDEMDIDGGNQNEDPRLAAAFQRYTQASSNVRTTRDILEAPPIKETAAGAGPGADDDPQHERNNSEKYPDRLVVEKVVPDELNLTKTLLEEPWHPFINGREYAMARWFFEAGVGKTHINAYFNYGLGDVEGFTSAYDFQKLLEEMHCNPGHEYGDTLKQWRDGYVNFPENGIDHEHIFHYRLLEPTIQRFFEEPWFQDKLIFLPEKKIRPDGVRVFTEMHTGDWWWNLQAAIDEEIGPGHFVIPILFGSDETHLTNFSGDKAVWP</sequence>
<organism evidence="4 5">
    <name type="scientific">Ascobolus immersus RN42</name>
    <dbReference type="NCBI Taxonomy" id="1160509"/>
    <lineage>
        <taxon>Eukaryota</taxon>
        <taxon>Fungi</taxon>
        <taxon>Dikarya</taxon>
        <taxon>Ascomycota</taxon>
        <taxon>Pezizomycotina</taxon>
        <taxon>Pezizomycetes</taxon>
        <taxon>Pezizales</taxon>
        <taxon>Ascobolaceae</taxon>
        <taxon>Ascobolus</taxon>
    </lineage>
</organism>
<evidence type="ECO:0000259" key="3">
    <source>
        <dbReference type="PROSITE" id="PS50157"/>
    </source>
</evidence>
<name>A0A3N4HDE9_ASCIM</name>
<keyword evidence="5" id="KW-1185">Reference proteome</keyword>
<dbReference type="Pfam" id="PF18759">
    <property type="entry name" value="Plavaka"/>
    <property type="match status" value="1"/>
</dbReference>
<proteinExistence type="predicted"/>
<keyword evidence="1" id="KW-0479">Metal-binding</keyword>
<keyword evidence="1" id="KW-0862">Zinc</keyword>
<accession>A0A3N4HDE9</accession>
<feature type="domain" description="C2H2-type" evidence="3">
    <location>
        <begin position="44"/>
        <end position="67"/>
    </location>
</feature>
<gene>
    <name evidence="4" type="ORF">BJ508DRAFT_337105</name>
</gene>
<evidence type="ECO:0000256" key="1">
    <source>
        <dbReference type="PROSITE-ProRule" id="PRU00042"/>
    </source>
</evidence>
<dbReference type="OrthoDB" id="5429575at2759"/>
<dbReference type="InterPro" id="IPR041078">
    <property type="entry name" value="Plavaka"/>
</dbReference>
<keyword evidence="1" id="KW-0863">Zinc-finger</keyword>
<dbReference type="Proteomes" id="UP000275078">
    <property type="component" value="Unassembled WGS sequence"/>
</dbReference>
<evidence type="ECO:0000313" key="5">
    <source>
        <dbReference type="Proteomes" id="UP000275078"/>
    </source>
</evidence>
<dbReference type="STRING" id="1160509.A0A3N4HDE9"/>
<feature type="non-terminal residue" evidence="4">
    <location>
        <position position="349"/>
    </location>
</feature>